<sequence length="147" mass="16944">MKKLFLSFAVFSAIASCSNDNDHNEQRESIEGNWKVQKAEIFVQGTNKTTIFLPQGCEAENTLEFDGINQVAVNYELKNNVCSPKANSIQYNYDKSSRVIYYNTENGQYSYKITLLTKTDMVIENDKYGVDDNGNTKIFKRYYKKIK</sequence>
<protein>
    <recommendedName>
        <fullName evidence="1">Lipocalin-like domain-containing protein</fullName>
    </recommendedName>
</protein>
<name>A0A316WR34_9FLAO</name>
<keyword evidence="3" id="KW-1185">Reference proteome</keyword>
<gene>
    <name evidence="2" type="ORF">C1631_021960</name>
</gene>
<proteinExistence type="predicted"/>
<dbReference type="EMBL" id="PPED02000007">
    <property type="protein sequence ID" value="PWN63639.1"/>
    <property type="molecule type" value="Genomic_DNA"/>
</dbReference>
<comment type="caution">
    <text evidence="2">The sequence shown here is derived from an EMBL/GenBank/DDBJ whole genome shotgun (WGS) entry which is preliminary data.</text>
</comment>
<dbReference type="OrthoDB" id="1257001at2"/>
<dbReference type="Pfam" id="PF13648">
    <property type="entry name" value="Lipocalin_4"/>
    <property type="match status" value="1"/>
</dbReference>
<accession>A0A316WR34</accession>
<evidence type="ECO:0000313" key="2">
    <source>
        <dbReference type="EMBL" id="PWN63639.1"/>
    </source>
</evidence>
<dbReference type="Proteomes" id="UP000236594">
    <property type="component" value="Unassembled WGS sequence"/>
</dbReference>
<dbReference type="PROSITE" id="PS51257">
    <property type="entry name" value="PROKAR_LIPOPROTEIN"/>
    <property type="match status" value="1"/>
</dbReference>
<dbReference type="AlphaFoldDB" id="A0A316WR34"/>
<reference evidence="2 3" key="1">
    <citation type="submission" date="2018-04" db="EMBL/GenBank/DDBJ databases">
        <title>Draft Genome Sequence of Phosphate-Solubilizing Chryseobacterium sp. ISE14 that is a Biocontrol and Plant Growth-Promoting Rhizobacterium Isolated from Cucumber.</title>
        <authorList>
            <person name="Jeong J.-J."/>
            <person name="Sang M.K."/>
            <person name="Choi I.-G."/>
            <person name="Kim K.D."/>
        </authorList>
    </citation>
    <scope>NUCLEOTIDE SEQUENCE [LARGE SCALE GENOMIC DNA]</scope>
    <source>
        <strain evidence="2 3">ISE14</strain>
    </source>
</reference>
<evidence type="ECO:0000259" key="1">
    <source>
        <dbReference type="Pfam" id="PF13648"/>
    </source>
</evidence>
<organism evidence="2 3">
    <name type="scientific">Chryseobacterium phosphatilyticum</name>
    <dbReference type="NCBI Taxonomy" id="475075"/>
    <lineage>
        <taxon>Bacteria</taxon>
        <taxon>Pseudomonadati</taxon>
        <taxon>Bacteroidota</taxon>
        <taxon>Flavobacteriia</taxon>
        <taxon>Flavobacteriales</taxon>
        <taxon>Weeksellaceae</taxon>
        <taxon>Chryseobacterium group</taxon>
        <taxon>Chryseobacterium</taxon>
    </lineage>
</organism>
<feature type="domain" description="Lipocalin-like" evidence="1">
    <location>
        <begin position="30"/>
        <end position="123"/>
    </location>
</feature>
<dbReference type="InterPro" id="IPR024311">
    <property type="entry name" value="Lipocalin-like"/>
</dbReference>
<evidence type="ECO:0000313" key="3">
    <source>
        <dbReference type="Proteomes" id="UP000236594"/>
    </source>
</evidence>
<dbReference type="RefSeq" id="WP_109714228.1">
    <property type="nucleotide sequence ID" value="NZ_PPED02000007.1"/>
</dbReference>